<organism evidence="11 12">
    <name type="scientific">Pseudoxanthomonas putridarboris</name>
    <dbReference type="NCBI Taxonomy" id="752605"/>
    <lineage>
        <taxon>Bacteria</taxon>
        <taxon>Pseudomonadati</taxon>
        <taxon>Pseudomonadota</taxon>
        <taxon>Gammaproteobacteria</taxon>
        <taxon>Lysobacterales</taxon>
        <taxon>Lysobacteraceae</taxon>
        <taxon>Pseudoxanthomonas</taxon>
    </lineage>
</organism>
<proteinExistence type="inferred from homology"/>
<reference evidence="11 12" key="1">
    <citation type="submission" date="2024-04" db="EMBL/GenBank/DDBJ databases">
        <title>Draft genome sequence of Pseudoxanthomonas putridarboris WD12.</title>
        <authorList>
            <person name="Oh J."/>
        </authorList>
    </citation>
    <scope>NUCLEOTIDE SEQUENCE [LARGE SCALE GENOMIC DNA]</scope>
    <source>
        <strain evidence="11 12">WD12</strain>
    </source>
</reference>
<evidence type="ECO:0000256" key="1">
    <source>
        <dbReference type="ARBA" id="ARBA00004651"/>
    </source>
</evidence>
<dbReference type="PANTHER" id="PTHR30561">
    <property type="entry name" value="SMR FAMILY PROTON-DEPENDENT DRUG EFFLUX TRANSPORTER SUGE"/>
    <property type="match status" value="1"/>
</dbReference>
<keyword evidence="6 10" id="KW-0472">Membrane</keyword>
<keyword evidence="3" id="KW-1003">Cell membrane</keyword>
<evidence type="ECO:0000313" key="11">
    <source>
        <dbReference type="EMBL" id="MEL1264499.1"/>
    </source>
</evidence>
<keyword evidence="12" id="KW-1185">Reference proteome</keyword>
<dbReference type="Gene3D" id="1.10.3730.20">
    <property type="match status" value="1"/>
</dbReference>
<accession>A0ABU9J0S2</accession>
<evidence type="ECO:0000256" key="9">
    <source>
        <dbReference type="RuleBase" id="RU003942"/>
    </source>
</evidence>
<evidence type="ECO:0000256" key="10">
    <source>
        <dbReference type="SAM" id="Phobius"/>
    </source>
</evidence>
<dbReference type="EMBL" id="JBBWWT010000003">
    <property type="protein sequence ID" value="MEL1264499.1"/>
    <property type="molecule type" value="Genomic_DNA"/>
</dbReference>
<dbReference type="PANTHER" id="PTHR30561:SF0">
    <property type="entry name" value="GUANIDINIUM EXPORTER"/>
    <property type="match status" value="1"/>
</dbReference>
<dbReference type="Proteomes" id="UP001459204">
    <property type="component" value="Unassembled WGS sequence"/>
</dbReference>
<evidence type="ECO:0000256" key="3">
    <source>
        <dbReference type="ARBA" id="ARBA00022475"/>
    </source>
</evidence>
<dbReference type="InterPro" id="IPR045324">
    <property type="entry name" value="Small_multidrug_res"/>
</dbReference>
<feature type="transmembrane region" description="Helical" evidence="10">
    <location>
        <begin position="20"/>
        <end position="37"/>
    </location>
</feature>
<evidence type="ECO:0000256" key="6">
    <source>
        <dbReference type="ARBA" id="ARBA00023136"/>
    </source>
</evidence>
<dbReference type="SUPFAM" id="SSF103481">
    <property type="entry name" value="Multidrug resistance efflux transporter EmrE"/>
    <property type="match status" value="1"/>
</dbReference>
<evidence type="ECO:0000256" key="5">
    <source>
        <dbReference type="ARBA" id="ARBA00022989"/>
    </source>
</evidence>
<dbReference type="RefSeq" id="WP_341725871.1">
    <property type="nucleotide sequence ID" value="NZ_JBBWWT010000003.1"/>
</dbReference>
<comment type="caution">
    <text evidence="11">The sequence shown here is derived from an EMBL/GenBank/DDBJ whole genome shotgun (WGS) entry which is preliminary data.</text>
</comment>
<dbReference type="InterPro" id="IPR037185">
    <property type="entry name" value="EmrE-like"/>
</dbReference>
<feature type="transmembrane region" description="Helical" evidence="10">
    <location>
        <begin position="70"/>
        <end position="90"/>
    </location>
</feature>
<evidence type="ECO:0000256" key="2">
    <source>
        <dbReference type="ARBA" id="ARBA00022448"/>
    </source>
</evidence>
<evidence type="ECO:0000256" key="8">
    <source>
        <dbReference type="ARBA" id="ARBA00039168"/>
    </source>
</evidence>
<name>A0ABU9J0S2_9GAMM</name>
<evidence type="ECO:0000256" key="4">
    <source>
        <dbReference type="ARBA" id="ARBA00022692"/>
    </source>
</evidence>
<dbReference type="Pfam" id="PF00893">
    <property type="entry name" value="Multi_Drug_Res"/>
    <property type="match status" value="1"/>
</dbReference>
<comment type="similarity">
    <text evidence="7">Belongs to the drug/metabolite transporter (DMT) superfamily. Small multidrug resistance (SMR) (TC 2.A.7.1) family. Gdx/SugE subfamily.</text>
</comment>
<keyword evidence="4 9" id="KW-0812">Transmembrane</keyword>
<gene>
    <name evidence="11" type="ORF">AAD027_08975</name>
</gene>
<sequence>MVMAAALKAADGWSKPVPSIIGVTAALASIFLLAHAIKQLPMGTAYAVWTAIGAVGVAIYGIAVNGDSPSPARLLCIALVVAGVVGLRLIES</sequence>
<dbReference type="InterPro" id="IPR000390">
    <property type="entry name" value="Small_drug/metabolite_transptr"/>
</dbReference>
<comment type="subcellular location">
    <subcellularLocation>
        <location evidence="1 9">Cell membrane</location>
        <topology evidence="1 9">Multi-pass membrane protein</topology>
    </subcellularLocation>
</comment>
<protein>
    <recommendedName>
        <fullName evidence="8">Guanidinium exporter</fullName>
    </recommendedName>
</protein>
<evidence type="ECO:0000313" key="12">
    <source>
        <dbReference type="Proteomes" id="UP001459204"/>
    </source>
</evidence>
<evidence type="ECO:0000256" key="7">
    <source>
        <dbReference type="ARBA" id="ARBA00038151"/>
    </source>
</evidence>
<keyword evidence="2" id="KW-0813">Transport</keyword>
<keyword evidence="5 10" id="KW-1133">Transmembrane helix</keyword>
<feature type="transmembrane region" description="Helical" evidence="10">
    <location>
        <begin position="44"/>
        <end position="64"/>
    </location>
</feature>